<dbReference type="InParanoid" id="V4UMC7"/>
<protein>
    <submittedName>
        <fullName evidence="1">Uncharacterized protein</fullName>
    </submittedName>
</protein>
<sequence>MLLNHNQKGERGRRPCSLWPLINQRASSTLQEKEEEEEERMDELQVVEFVATYLKKKGFSEAENALQAEIQRNKSSNNTNPIDILNDPELSKFFRTFS</sequence>
<feature type="non-terminal residue" evidence="1">
    <location>
        <position position="98"/>
    </location>
</feature>
<dbReference type="KEGG" id="cic:CICLE_v100076132m"/>
<dbReference type="Gramene" id="ESR63536">
    <property type="protein sequence ID" value="ESR63536"/>
    <property type="gene ID" value="CICLE_v100076132mg"/>
</dbReference>
<dbReference type="AlphaFoldDB" id="V4UMC7"/>
<dbReference type="EMBL" id="KI535697">
    <property type="protein sequence ID" value="ESR63536.1"/>
    <property type="molecule type" value="Genomic_DNA"/>
</dbReference>
<accession>V4UMC7</accession>
<proteinExistence type="predicted"/>
<gene>
    <name evidence="1" type="ORF">CICLE_v100076132mg</name>
</gene>
<reference evidence="1 2" key="1">
    <citation type="submission" date="2013-10" db="EMBL/GenBank/DDBJ databases">
        <authorList>
            <consortium name="International Citrus Genome Consortium"/>
            <person name="Jenkins J."/>
            <person name="Schmutz J."/>
            <person name="Prochnik S."/>
            <person name="Rokhsar D."/>
            <person name="Gmitter F."/>
            <person name="Ollitrault P."/>
            <person name="Machado M."/>
            <person name="Talon M."/>
            <person name="Wincker P."/>
            <person name="Jaillon O."/>
            <person name="Morgante M."/>
        </authorList>
    </citation>
    <scope>NUCLEOTIDE SEQUENCE</scope>
    <source>
        <strain evidence="2">cv. Clemenules</strain>
    </source>
</reference>
<dbReference type="Proteomes" id="UP000030687">
    <property type="component" value="Unassembled WGS sequence"/>
</dbReference>
<name>V4UMC7_CITCL</name>
<evidence type="ECO:0000313" key="2">
    <source>
        <dbReference type="Proteomes" id="UP000030687"/>
    </source>
</evidence>
<evidence type="ECO:0000313" key="1">
    <source>
        <dbReference type="EMBL" id="ESR63536.1"/>
    </source>
</evidence>
<dbReference type="PROSITE" id="PS50896">
    <property type="entry name" value="LISH"/>
    <property type="match status" value="1"/>
</dbReference>
<dbReference type="InterPro" id="IPR006594">
    <property type="entry name" value="LisH"/>
</dbReference>
<organism evidence="1 2">
    <name type="scientific">Citrus clementina</name>
    <name type="common">Clementine</name>
    <name type="synonym">Citrus deliciosa x Citrus sinensis</name>
    <dbReference type="NCBI Taxonomy" id="85681"/>
    <lineage>
        <taxon>Eukaryota</taxon>
        <taxon>Viridiplantae</taxon>
        <taxon>Streptophyta</taxon>
        <taxon>Embryophyta</taxon>
        <taxon>Tracheophyta</taxon>
        <taxon>Spermatophyta</taxon>
        <taxon>Magnoliopsida</taxon>
        <taxon>eudicotyledons</taxon>
        <taxon>Gunneridae</taxon>
        <taxon>Pentapetalae</taxon>
        <taxon>rosids</taxon>
        <taxon>malvids</taxon>
        <taxon>Sapindales</taxon>
        <taxon>Rutaceae</taxon>
        <taxon>Aurantioideae</taxon>
        <taxon>Citrus</taxon>
    </lineage>
</organism>
<keyword evidence="2" id="KW-1185">Reference proteome</keyword>
<dbReference type="STRING" id="85681.V4UMC7"/>